<sequence length="195" mass="22115">MPVNGAFLMPERKFGMDALLTIPMPASATLTTSLKQLIAQNEFPPAFSQQPDWNHRQYAYAGHYLIGLQLHADQLTYQSPVSNLVVPFGTLPADTLKNIWTSQPELLLWTAVIVDGPYRNTHWWARKKAHELPFRLNLVLSMATDTEEIQRITAYDPAGLQMIRKGQFPKCPHCGYYVRGLKVCSTCGYEVQYSK</sequence>
<evidence type="ECO:0000313" key="1">
    <source>
        <dbReference type="EMBL" id="KRN29569.1"/>
    </source>
</evidence>
<dbReference type="STRING" id="81857.IV38_GL000455"/>
<dbReference type="EMBL" id="JQAT01000001">
    <property type="protein sequence ID" value="KRN29569.1"/>
    <property type="molecule type" value="Genomic_DNA"/>
</dbReference>
<dbReference type="EMBL" id="JQAZ01000001">
    <property type="protein sequence ID" value="KRN33901.1"/>
    <property type="molecule type" value="Genomic_DNA"/>
</dbReference>
<keyword evidence="3" id="KW-1185">Reference proteome</keyword>
<gene>
    <name evidence="1" type="ORF">IV38_GL000455</name>
    <name evidence="2" type="ORF">IV40_GL000213</name>
</gene>
<evidence type="ECO:0000313" key="2">
    <source>
        <dbReference type="EMBL" id="KRN33901.1"/>
    </source>
</evidence>
<organism evidence="1 4">
    <name type="scientific">Lactobacillus selangorensis</name>
    <dbReference type="NCBI Taxonomy" id="81857"/>
    <lineage>
        <taxon>Bacteria</taxon>
        <taxon>Bacillati</taxon>
        <taxon>Bacillota</taxon>
        <taxon>Bacilli</taxon>
        <taxon>Lactobacillales</taxon>
        <taxon>Lactobacillaceae</taxon>
        <taxon>Lactobacillus</taxon>
    </lineage>
</organism>
<name>A0A0R2FLS5_9LACO</name>
<protein>
    <submittedName>
        <fullName evidence="1">Uncharacterized protein</fullName>
    </submittedName>
</protein>
<dbReference type="AlphaFoldDB" id="A0A0R2FLS5"/>
<accession>A0A0R2FLS5</accession>
<proteinExistence type="predicted"/>
<reference evidence="3 4" key="1">
    <citation type="journal article" date="2015" name="Genome Announc.">
        <title>Expanding the biotechnology potential of lactobacilli through comparative genomics of 213 strains and associated genera.</title>
        <authorList>
            <person name="Sun Z."/>
            <person name="Harris H.M."/>
            <person name="McCann A."/>
            <person name="Guo C."/>
            <person name="Argimon S."/>
            <person name="Zhang W."/>
            <person name="Yang X."/>
            <person name="Jeffery I.B."/>
            <person name="Cooney J.C."/>
            <person name="Kagawa T.F."/>
            <person name="Liu W."/>
            <person name="Song Y."/>
            <person name="Salvetti E."/>
            <person name="Wrobel A."/>
            <person name="Rasinkangas P."/>
            <person name="Parkhill J."/>
            <person name="Rea M.C."/>
            <person name="O'Sullivan O."/>
            <person name="Ritari J."/>
            <person name="Douillard F.P."/>
            <person name="Paul Ross R."/>
            <person name="Yang R."/>
            <person name="Briner A.E."/>
            <person name="Felis G.E."/>
            <person name="de Vos W.M."/>
            <person name="Barrangou R."/>
            <person name="Klaenhammer T.R."/>
            <person name="Caufield P.W."/>
            <person name="Cui Y."/>
            <person name="Zhang H."/>
            <person name="O'Toole P.W."/>
        </authorList>
    </citation>
    <scope>NUCLEOTIDE SEQUENCE [LARGE SCALE GENOMIC DNA]</scope>
    <source>
        <strain evidence="1 4">ATCC BAA-66</strain>
        <strain evidence="2 3">DSM 13344</strain>
    </source>
</reference>
<dbReference type="Proteomes" id="UP000051645">
    <property type="component" value="Unassembled WGS sequence"/>
</dbReference>
<evidence type="ECO:0000313" key="4">
    <source>
        <dbReference type="Proteomes" id="UP000051751"/>
    </source>
</evidence>
<comment type="caution">
    <text evidence="1">The sequence shown here is derived from an EMBL/GenBank/DDBJ whole genome shotgun (WGS) entry which is preliminary data.</text>
</comment>
<dbReference type="Proteomes" id="UP000051751">
    <property type="component" value="Unassembled WGS sequence"/>
</dbReference>
<evidence type="ECO:0000313" key="3">
    <source>
        <dbReference type="Proteomes" id="UP000051645"/>
    </source>
</evidence>
<dbReference type="PATRIC" id="fig|81857.3.peg.459"/>